<dbReference type="AlphaFoldDB" id="S2Z913"/>
<dbReference type="Proteomes" id="UP000014408">
    <property type="component" value="Unassembled WGS sequence"/>
</dbReference>
<reference evidence="1 2" key="1">
    <citation type="submission" date="2013-05" db="EMBL/GenBank/DDBJ databases">
        <title>The Genome Sequence of Corynebacterium pyruviciproducens 1773O (ATCC BAA-1742).</title>
        <authorList>
            <consortium name="The Broad Institute Genomics Platform"/>
            <person name="Earl A."/>
            <person name="Ward D."/>
            <person name="Feldgarden M."/>
            <person name="Gevers D."/>
            <person name="Tong J."/>
            <person name="Walker B."/>
            <person name="Young S."/>
            <person name="Zeng Q."/>
            <person name="Gargeya S."/>
            <person name="Fitzgerald M."/>
            <person name="Haas B."/>
            <person name="Abouelleil A."/>
            <person name="Allen A.W."/>
            <person name="Alvarado L."/>
            <person name="Arachchi H.M."/>
            <person name="Berlin A.M."/>
            <person name="Chapman S.B."/>
            <person name="Gainer-Dewar J."/>
            <person name="Goldberg J."/>
            <person name="Griggs A."/>
            <person name="Gujja S."/>
            <person name="Hansen M."/>
            <person name="Howarth C."/>
            <person name="Imamovic A."/>
            <person name="Ireland A."/>
            <person name="Larimer J."/>
            <person name="McCowan C."/>
            <person name="Murphy C."/>
            <person name="Pearson M."/>
            <person name="Poon T.W."/>
            <person name="Priest M."/>
            <person name="Roberts A."/>
            <person name="Saif S."/>
            <person name="Shea T."/>
            <person name="Sisk P."/>
            <person name="Sykes S."/>
            <person name="Wortman J."/>
            <person name="Nusbaum C."/>
            <person name="Birren B."/>
        </authorList>
    </citation>
    <scope>NUCLEOTIDE SEQUENCE [LARGE SCALE GENOMIC DNA]</scope>
    <source>
        <strain evidence="1 2">ATCC BAA-1742</strain>
    </source>
</reference>
<organism evidence="1 2">
    <name type="scientific">Corynebacterium pyruviciproducens ATCC BAA-1742</name>
    <dbReference type="NCBI Taxonomy" id="1125779"/>
    <lineage>
        <taxon>Bacteria</taxon>
        <taxon>Bacillati</taxon>
        <taxon>Actinomycetota</taxon>
        <taxon>Actinomycetes</taxon>
        <taxon>Mycobacteriales</taxon>
        <taxon>Corynebacteriaceae</taxon>
        <taxon>Corynebacterium</taxon>
    </lineage>
</organism>
<dbReference type="eggNOG" id="ENOG5031MHF">
    <property type="taxonomic scope" value="Bacteria"/>
</dbReference>
<dbReference type="STRING" id="1125779.HMPREF1219_00120"/>
<dbReference type="EMBL" id="ATBY01000002">
    <property type="protein sequence ID" value="EPD70825.1"/>
    <property type="molecule type" value="Genomic_DNA"/>
</dbReference>
<sequence length="77" mass="8728">MAVRLDPTVIDQLRERHRLTSFEQAGGKLGKSAHTVRNWYRGVTTPSTKDLVKLQFLTGRPYGTMLLIDERATKKTA</sequence>
<dbReference type="InterPro" id="IPR010982">
    <property type="entry name" value="Lambda_DNA-bd_dom_sf"/>
</dbReference>
<keyword evidence="2" id="KW-1185">Reference proteome</keyword>
<gene>
    <name evidence="1" type="ORF">HMPREF1219_00120</name>
</gene>
<name>S2Z913_9CORY</name>
<dbReference type="HOGENOM" id="CLU_2632156_0_0_11"/>
<dbReference type="PATRIC" id="fig|1125779.3.peg.115"/>
<evidence type="ECO:0008006" key="3">
    <source>
        <dbReference type="Google" id="ProtNLM"/>
    </source>
</evidence>
<comment type="caution">
    <text evidence="1">The sequence shown here is derived from an EMBL/GenBank/DDBJ whole genome shotgun (WGS) entry which is preliminary data.</text>
</comment>
<dbReference type="SUPFAM" id="SSF47413">
    <property type="entry name" value="lambda repressor-like DNA-binding domains"/>
    <property type="match status" value="1"/>
</dbReference>
<accession>S2Z913</accession>
<dbReference type="GO" id="GO:0003677">
    <property type="term" value="F:DNA binding"/>
    <property type="evidence" value="ECO:0007669"/>
    <property type="project" value="InterPro"/>
</dbReference>
<evidence type="ECO:0000313" key="1">
    <source>
        <dbReference type="EMBL" id="EPD70825.1"/>
    </source>
</evidence>
<dbReference type="Gene3D" id="1.10.260.40">
    <property type="entry name" value="lambda repressor-like DNA-binding domains"/>
    <property type="match status" value="1"/>
</dbReference>
<protein>
    <recommendedName>
        <fullName evidence="3">HTH cro/C1-type domain-containing protein</fullName>
    </recommendedName>
</protein>
<dbReference type="RefSeq" id="WP_016457044.1">
    <property type="nucleotide sequence ID" value="NZ_KE150446.1"/>
</dbReference>
<proteinExistence type="predicted"/>
<evidence type="ECO:0000313" key="2">
    <source>
        <dbReference type="Proteomes" id="UP000014408"/>
    </source>
</evidence>